<dbReference type="Gene3D" id="1.10.12.10">
    <property type="entry name" value="Lyase 2-enoyl-coa Hydratase, Chain A, domain 2"/>
    <property type="match status" value="1"/>
</dbReference>
<organism evidence="4 5">
    <name type="scientific">Spodoptera exigua</name>
    <name type="common">Beet armyworm</name>
    <name type="synonym">Noctua fulgens</name>
    <dbReference type="NCBI Taxonomy" id="7107"/>
    <lineage>
        <taxon>Eukaryota</taxon>
        <taxon>Metazoa</taxon>
        <taxon>Ecdysozoa</taxon>
        <taxon>Arthropoda</taxon>
        <taxon>Hexapoda</taxon>
        <taxon>Insecta</taxon>
        <taxon>Pterygota</taxon>
        <taxon>Neoptera</taxon>
        <taxon>Endopterygota</taxon>
        <taxon>Lepidoptera</taxon>
        <taxon>Glossata</taxon>
        <taxon>Ditrysia</taxon>
        <taxon>Noctuoidea</taxon>
        <taxon>Noctuidae</taxon>
        <taxon>Amphipyrinae</taxon>
        <taxon>Spodoptera</taxon>
    </lineage>
</organism>
<dbReference type="GO" id="GO:0004165">
    <property type="term" value="F:delta(3)-delta(2)-enoyl-CoA isomerase activity"/>
    <property type="evidence" value="ECO:0007669"/>
    <property type="project" value="UniProtKB-ARBA"/>
</dbReference>
<dbReference type="EMBL" id="JACKWZ010000048">
    <property type="protein sequence ID" value="KAF9419005.1"/>
    <property type="molecule type" value="Genomic_DNA"/>
</dbReference>
<keyword evidence="3" id="KW-0413">Isomerase</keyword>
<evidence type="ECO:0000256" key="1">
    <source>
        <dbReference type="ARBA" id="ARBA00004275"/>
    </source>
</evidence>
<evidence type="ECO:0000256" key="2">
    <source>
        <dbReference type="ARBA" id="ARBA00023140"/>
    </source>
</evidence>
<gene>
    <name evidence="4" type="ORF">HW555_004332</name>
</gene>
<dbReference type="InterPro" id="IPR001753">
    <property type="entry name" value="Enoyl-CoA_hydra/iso"/>
</dbReference>
<proteinExistence type="predicted"/>
<dbReference type="SUPFAM" id="SSF52096">
    <property type="entry name" value="ClpP/crotonase"/>
    <property type="match status" value="1"/>
</dbReference>
<dbReference type="Proteomes" id="UP000648187">
    <property type="component" value="Unassembled WGS sequence"/>
</dbReference>
<dbReference type="InterPro" id="IPR029045">
    <property type="entry name" value="ClpP/crotonase-like_dom_sf"/>
</dbReference>
<dbReference type="InterPro" id="IPR051053">
    <property type="entry name" value="ECH/Chromodomain_protein"/>
</dbReference>
<evidence type="ECO:0008006" key="6">
    <source>
        <dbReference type="Google" id="ProtNLM"/>
    </source>
</evidence>
<comment type="subcellular location">
    <subcellularLocation>
        <location evidence="1">Peroxisome</location>
    </subcellularLocation>
</comment>
<dbReference type="PANTHER" id="PTHR43684:SF1">
    <property type="entry name" value="ENOYL-COA DELTA ISOMERASE 2"/>
    <property type="match status" value="1"/>
</dbReference>
<dbReference type="Pfam" id="PF00378">
    <property type="entry name" value="ECH_1"/>
    <property type="match status" value="1"/>
</dbReference>
<keyword evidence="5" id="KW-1185">Reference proteome</keyword>
<reference evidence="4" key="1">
    <citation type="submission" date="2020-08" db="EMBL/GenBank/DDBJ databases">
        <title>Spodoptera exigua strain:BAW_Kor-Di-RS1 Genome sequencing and assembly.</title>
        <authorList>
            <person name="Kim J."/>
            <person name="Nam H.Y."/>
            <person name="Kwon M."/>
            <person name="Choi J.H."/>
            <person name="Cho S.R."/>
            <person name="Kim G.-H."/>
        </authorList>
    </citation>
    <scope>NUCLEOTIDE SEQUENCE</scope>
    <source>
        <strain evidence="4">BAW_Kor-Di-RS1</strain>
        <tissue evidence="4">Whole-body</tissue>
    </source>
</reference>
<dbReference type="Gene3D" id="3.90.226.10">
    <property type="entry name" value="2-enoyl-CoA Hydratase, Chain A, domain 1"/>
    <property type="match status" value="1"/>
</dbReference>
<dbReference type="AlphaFoldDB" id="A0A835GNF0"/>
<sequence length="244" mass="27411">MSIQETIIETNQGGIKIIQYNKPKKKNAIDGVMYRRVISILNDAATDDSVSVMVLTGTGDFYSSGNDFSAPKDPHDDTGKHLNLLKDYIKAFIMFPKILVAVVNGPAIGIAATTLALCDLVFASESSYFYTPFTKLGIVAEGCSTFTFPRILGDKKAMEMLLCNYKMPAKEALEYGFINYVYKPEELQSKVWDKITEVSMLPSYTVTATKKLLRDRVREELLQANEKEMEQLNIIWAKGYRSKL</sequence>
<evidence type="ECO:0000313" key="5">
    <source>
        <dbReference type="Proteomes" id="UP000648187"/>
    </source>
</evidence>
<evidence type="ECO:0000256" key="3">
    <source>
        <dbReference type="ARBA" id="ARBA00023235"/>
    </source>
</evidence>
<accession>A0A835GNF0</accession>
<dbReference type="InterPro" id="IPR014748">
    <property type="entry name" value="Enoyl-CoA_hydra_C"/>
</dbReference>
<evidence type="ECO:0000313" key="4">
    <source>
        <dbReference type="EMBL" id="KAF9419005.1"/>
    </source>
</evidence>
<dbReference type="CDD" id="cd06558">
    <property type="entry name" value="crotonase-like"/>
    <property type="match status" value="1"/>
</dbReference>
<keyword evidence="2" id="KW-0576">Peroxisome</keyword>
<comment type="caution">
    <text evidence="4">The sequence shown here is derived from an EMBL/GenBank/DDBJ whole genome shotgun (WGS) entry which is preliminary data.</text>
</comment>
<dbReference type="GO" id="GO:0005777">
    <property type="term" value="C:peroxisome"/>
    <property type="evidence" value="ECO:0007669"/>
    <property type="project" value="UniProtKB-SubCell"/>
</dbReference>
<protein>
    <recommendedName>
        <fullName evidence="6">Enoyl-CoA delta isomerase 2, mitochondrial</fullName>
    </recommendedName>
</protein>
<dbReference type="PANTHER" id="PTHR43684">
    <property type="match status" value="1"/>
</dbReference>
<name>A0A835GNF0_SPOEX</name>